<dbReference type="GeneID" id="28823185"/>
<protein>
    <submittedName>
        <fullName evidence="1">Uncharacterized protein</fullName>
    </submittedName>
</protein>
<dbReference type="RefSeq" id="XP_018065758.1">
    <property type="nucleotide sequence ID" value="XM_018213459.1"/>
</dbReference>
<evidence type="ECO:0000313" key="2">
    <source>
        <dbReference type="Proteomes" id="UP000070700"/>
    </source>
</evidence>
<dbReference type="EMBL" id="KQ947427">
    <property type="protein sequence ID" value="KUJ11403.1"/>
    <property type="molecule type" value="Genomic_DNA"/>
</dbReference>
<gene>
    <name evidence="1" type="ORF">LY89DRAFT_674720</name>
</gene>
<accession>A0A194WTW1</accession>
<dbReference type="AlphaFoldDB" id="A0A194WTW1"/>
<dbReference type="KEGG" id="psco:LY89DRAFT_674720"/>
<organism evidence="1 2">
    <name type="scientific">Mollisia scopiformis</name>
    <name type="common">Conifer needle endophyte fungus</name>
    <name type="synonym">Phialocephala scopiformis</name>
    <dbReference type="NCBI Taxonomy" id="149040"/>
    <lineage>
        <taxon>Eukaryota</taxon>
        <taxon>Fungi</taxon>
        <taxon>Dikarya</taxon>
        <taxon>Ascomycota</taxon>
        <taxon>Pezizomycotina</taxon>
        <taxon>Leotiomycetes</taxon>
        <taxon>Helotiales</taxon>
        <taxon>Mollisiaceae</taxon>
        <taxon>Mollisia</taxon>
    </lineage>
</organism>
<evidence type="ECO:0000313" key="1">
    <source>
        <dbReference type="EMBL" id="KUJ11403.1"/>
    </source>
</evidence>
<proteinExistence type="predicted"/>
<name>A0A194WTW1_MOLSC</name>
<keyword evidence="2" id="KW-1185">Reference proteome</keyword>
<reference evidence="1 2" key="1">
    <citation type="submission" date="2015-10" db="EMBL/GenBank/DDBJ databases">
        <title>Full genome of DAOMC 229536 Phialocephala scopiformis, a fungal endophyte of spruce producing the potent anti-insectan compound rugulosin.</title>
        <authorList>
            <consortium name="DOE Joint Genome Institute"/>
            <person name="Walker A.K."/>
            <person name="Frasz S.L."/>
            <person name="Seifert K.A."/>
            <person name="Miller J.D."/>
            <person name="Mondo S.J."/>
            <person name="Labutti K."/>
            <person name="Lipzen A."/>
            <person name="Dockter R."/>
            <person name="Kennedy M."/>
            <person name="Grigoriev I.V."/>
            <person name="Spatafora J.W."/>
        </authorList>
    </citation>
    <scope>NUCLEOTIDE SEQUENCE [LARGE SCALE GENOMIC DNA]</scope>
    <source>
        <strain evidence="1 2">CBS 120377</strain>
    </source>
</reference>
<dbReference type="Proteomes" id="UP000070700">
    <property type="component" value="Unassembled WGS sequence"/>
</dbReference>
<sequence>MGRGKARRNPRGSHAEDAAIDKSAKNYVDKAVEAAKATFDASIKETIGAVIEQFHREAVEEQVQFDEKINKIMETQNMMKENNQMRQWQDKISAAFNQISNDLTRIQGVIHPTSFRGSAKGHREGEVEDERTAYSELSDLQHELGEQQMTPRPRLNMEDLYGIYNDSGDERIGTHQVASPEFDEQQDISDLVDAGACDFESVEDDTLDI</sequence>
<dbReference type="InParanoid" id="A0A194WTW1"/>